<dbReference type="InParanoid" id="A0A0P0W0M6"/>
<dbReference type="PaxDb" id="39947-A0A0P0W0M6"/>
<reference evidence="1 2" key="3">
    <citation type="journal article" date="2013" name="Rice">
        <title>Improvement of the Oryza sativa Nipponbare reference genome using next generation sequence and optical map data.</title>
        <authorList>
            <person name="Kawahara Y."/>
            <person name="de la Bastide M."/>
            <person name="Hamilton J.P."/>
            <person name="Kanamori H."/>
            <person name="McCombie W.R."/>
            <person name="Ouyang S."/>
            <person name="Schwartz D.C."/>
            <person name="Tanaka T."/>
            <person name="Wu J."/>
            <person name="Zhou S."/>
            <person name="Childs K.L."/>
            <person name="Davidson R.M."/>
            <person name="Lin H."/>
            <person name="Quesada-Ocampo L."/>
            <person name="Vaillancourt B."/>
            <person name="Sakai H."/>
            <person name="Lee S.S."/>
            <person name="Kim J."/>
            <person name="Numa H."/>
            <person name="Itoh T."/>
            <person name="Buell C.R."/>
            <person name="Matsumoto T."/>
        </authorList>
    </citation>
    <scope>NUCLEOTIDE SEQUENCE [LARGE SCALE GENOMIC DNA]</scope>
    <source>
        <strain evidence="2">cv. Nipponbare</strain>
    </source>
</reference>
<evidence type="ECO:0000313" key="2">
    <source>
        <dbReference type="Proteomes" id="UP000059680"/>
    </source>
</evidence>
<gene>
    <name evidence="1" type="ordered locus">Os03g0603500</name>
    <name evidence="1" type="ORF">OSNPB_030603500</name>
</gene>
<dbReference type="EMBL" id="AP014959">
    <property type="protein sequence ID" value="BAS85210.1"/>
    <property type="molecule type" value="Genomic_DNA"/>
</dbReference>
<dbReference type="PANTHER" id="PTHR37251">
    <property type="entry name" value="MITOCHONDRIAL IMPORT RECEPTOR SUBUNIT TOM5 HOMOLOG"/>
    <property type="match status" value="1"/>
</dbReference>
<keyword evidence="2" id="KW-1185">Reference proteome</keyword>
<dbReference type="GO" id="GO:0005742">
    <property type="term" value="C:mitochondrial outer membrane translocase complex"/>
    <property type="evidence" value="ECO:0007669"/>
    <property type="project" value="InterPro"/>
</dbReference>
<dbReference type="InterPro" id="IPR034553">
    <property type="entry name" value="TOM5_viridi"/>
</dbReference>
<protein>
    <submittedName>
        <fullName evidence="1">Os03g0603500 protein</fullName>
    </submittedName>
</protein>
<dbReference type="OrthoDB" id="5514856at2759"/>
<dbReference type="AlphaFoldDB" id="A0A0P0W0M6"/>
<dbReference type="Gramene" id="Os03t0603500-00">
    <property type="protein sequence ID" value="Os03t0603500-00"/>
    <property type="gene ID" value="Os03g0603500"/>
</dbReference>
<reference evidence="2" key="1">
    <citation type="journal article" date="2005" name="Nature">
        <title>The map-based sequence of the rice genome.</title>
        <authorList>
            <consortium name="International rice genome sequencing project (IRGSP)"/>
            <person name="Matsumoto T."/>
            <person name="Wu J."/>
            <person name="Kanamori H."/>
            <person name="Katayose Y."/>
            <person name="Fujisawa M."/>
            <person name="Namiki N."/>
            <person name="Mizuno H."/>
            <person name="Yamamoto K."/>
            <person name="Antonio B.A."/>
            <person name="Baba T."/>
            <person name="Sakata K."/>
            <person name="Nagamura Y."/>
            <person name="Aoki H."/>
            <person name="Arikawa K."/>
            <person name="Arita K."/>
            <person name="Bito T."/>
            <person name="Chiden Y."/>
            <person name="Fujitsuka N."/>
            <person name="Fukunaka R."/>
            <person name="Hamada M."/>
            <person name="Harada C."/>
            <person name="Hayashi A."/>
            <person name="Hijishita S."/>
            <person name="Honda M."/>
            <person name="Hosokawa S."/>
            <person name="Ichikawa Y."/>
            <person name="Idonuma A."/>
            <person name="Iijima M."/>
            <person name="Ikeda M."/>
            <person name="Ikeno M."/>
            <person name="Ito K."/>
            <person name="Ito S."/>
            <person name="Ito T."/>
            <person name="Ito Y."/>
            <person name="Ito Y."/>
            <person name="Iwabuchi A."/>
            <person name="Kamiya K."/>
            <person name="Karasawa W."/>
            <person name="Kurita K."/>
            <person name="Katagiri S."/>
            <person name="Kikuta A."/>
            <person name="Kobayashi H."/>
            <person name="Kobayashi N."/>
            <person name="Machita K."/>
            <person name="Maehara T."/>
            <person name="Masukawa M."/>
            <person name="Mizubayashi T."/>
            <person name="Mukai Y."/>
            <person name="Nagasaki H."/>
            <person name="Nagata Y."/>
            <person name="Naito S."/>
            <person name="Nakashima M."/>
            <person name="Nakama Y."/>
            <person name="Nakamichi Y."/>
            <person name="Nakamura M."/>
            <person name="Meguro A."/>
            <person name="Negishi M."/>
            <person name="Ohta I."/>
            <person name="Ohta T."/>
            <person name="Okamoto M."/>
            <person name="Ono N."/>
            <person name="Saji S."/>
            <person name="Sakaguchi M."/>
            <person name="Sakai K."/>
            <person name="Shibata M."/>
            <person name="Shimokawa T."/>
            <person name="Song J."/>
            <person name="Takazaki Y."/>
            <person name="Terasawa K."/>
            <person name="Tsugane M."/>
            <person name="Tsuji K."/>
            <person name="Ueda S."/>
            <person name="Waki K."/>
            <person name="Yamagata H."/>
            <person name="Yamamoto M."/>
            <person name="Yamamoto S."/>
            <person name="Yamane H."/>
            <person name="Yoshiki S."/>
            <person name="Yoshihara R."/>
            <person name="Yukawa K."/>
            <person name="Zhong H."/>
            <person name="Yano M."/>
            <person name="Yuan Q."/>
            <person name="Ouyang S."/>
            <person name="Liu J."/>
            <person name="Jones K.M."/>
            <person name="Gansberger K."/>
            <person name="Moffat K."/>
            <person name="Hill J."/>
            <person name="Bera J."/>
            <person name="Fadrosh D."/>
            <person name="Jin S."/>
            <person name="Johri S."/>
            <person name="Kim M."/>
            <person name="Overton L."/>
            <person name="Reardon M."/>
            <person name="Tsitrin T."/>
            <person name="Vuong H."/>
            <person name="Weaver B."/>
            <person name="Ciecko A."/>
            <person name="Tallon L."/>
            <person name="Jackson J."/>
            <person name="Pai G."/>
            <person name="Aken S.V."/>
            <person name="Utterback T."/>
            <person name="Reidmuller S."/>
            <person name="Feldblyum T."/>
            <person name="Hsiao J."/>
            <person name="Zismann V."/>
            <person name="Iobst S."/>
            <person name="de Vazeille A.R."/>
            <person name="Buell C.R."/>
            <person name="Ying K."/>
            <person name="Li Y."/>
            <person name="Lu T."/>
            <person name="Huang Y."/>
            <person name="Zhao Q."/>
            <person name="Feng Q."/>
            <person name="Zhang L."/>
            <person name="Zhu J."/>
            <person name="Weng Q."/>
            <person name="Mu J."/>
            <person name="Lu Y."/>
            <person name="Fan D."/>
            <person name="Liu Y."/>
            <person name="Guan J."/>
            <person name="Zhang Y."/>
            <person name="Yu S."/>
            <person name="Liu X."/>
            <person name="Zhang Y."/>
            <person name="Hong G."/>
            <person name="Han B."/>
            <person name="Choisne N."/>
            <person name="Demange N."/>
            <person name="Orjeda G."/>
            <person name="Samain S."/>
            <person name="Cattolico L."/>
            <person name="Pelletier E."/>
            <person name="Couloux A."/>
            <person name="Segurens B."/>
            <person name="Wincker P."/>
            <person name="D'Hont A."/>
            <person name="Scarpelli C."/>
            <person name="Weissenbach J."/>
            <person name="Salanoubat M."/>
            <person name="Quetier F."/>
            <person name="Yu Y."/>
            <person name="Kim H.R."/>
            <person name="Rambo T."/>
            <person name="Currie J."/>
            <person name="Collura K."/>
            <person name="Luo M."/>
            <person name="Yang T."/>
            <person name="Ammiraju J.S.S."/>
            <person name="Engler F."/>
            <person name="Soderlund C."/>
            <person name="Wing R.A."/>
            <person name="Palmer L.E."/>
            <person name="de la Bastide M."/>
            <person name="Spiegel L."/>
            <person name="Nascimento L."/>
            <person name="Zutavern T."/>
            <person name="O'Shaughnessy A."/>
            <person name="Dike S."/>
            <person name="Dedhia N."/>
            <person name="Preston R."/>
            <person name="Balija V."/>
            <person name="McCombie W.R."/>
            <person name="Chow T."/>
            <person name="Chen H."/>
            <person name="Chung M."/>
            <person name="Chen C."/>
            <person name="Shaw J."/>
            <person name="Wu H."/>
            <person name="Hsiao K."/>
            <person name="Chao Y."/>
            <person name="Chu M."/>
            <person name="Cheng C."/>
            <person name="Hour A."/>
            <person name="Lee P."/>
            <person name="Lin S."/>
            <person name="Lin Y."/>
            <person name="Liou J."/>
            <person name="Liu S."/>
            <person name="Hsing Y."/>
            <person name="Raghuvanshi S."/>
            <person name="Mohanty A."/>
            <person name="Bharti A.K."/>
            <person name="Gaur A."/>
            <person name="Gupta V."/>
            <person name="Kumar D."/>
            <person name="Ravi V."/>
            <person name="Vij S."/>
            <person name="Kapur A."/>
            <person name="Khurana P."/>
            <person name="Khurana P."/>
            <person name="Khurana J.P."/>
            <person name="Tyagi A.K."/>
            <person name="Gaikwad K."/>
            <person name="Singh A."/>
            <person name="Dalal V."/>
            <person name="Srivastava S."/>
            <person name="Dixit A."/>
            <person name="Pal A.K."/>
            <person name="Ghazi I.A."/>
            <person name="Yadav M."/>
            <person name="Pandit A."/>
            <person name="Bhargava A."/>
            <person name="Sureshbabu K."/>
            <person name="Batra K."/>
            <person name="Sharma T.R."/>
            <person name="Mohapatra T."/>
            <person name="Singh N.K."/>
            <person name="Messing J."/>
            <person name="Nelson A.B."/>
            <person name="Fuks G."/>
            <person name="Kavchok S."/>
            <person name="Keizer G."/>
            <person name="Linton E."/>
            <person name="Llaca V."/>
            <person name="Song R."/>
            <person name="Tanyolac B."/>
            <person name="Young S."/>
            <person name="Ho-Il K."/>
            <person name="Hahn J.H."/>
            <person name="Sangsakoo G."/>
            <person name="Vanavichit A."/>
            <person name="de Mattos Luiz.A.T."/>
            <person name="Zimmer P.D."/>
            <person name="Malone G."/>
            <person name="Dellagostin O."/>
            <person name="de Oliveira A.C."/>
            <person name="Bevan M."/>
            <person name="Bancroft I."/>
            <person name="Minx P."/>
            <person name="Cordum H."/>
            <person name="Wilson R."/>
            <person name="Cheng Z."/>
            <person name="Jin W."/>
            <person name="Jiang J."/>
            <person name="Leong S.A."/>
            <person name="Iwama H."/>
            <person name="Gojobori T."/>
            <person name="Itoh T."/>
            <person name="Niimura Y."/>
            <person name="Fujii Y."/>
            <person name="Habara T."/>
            <person name="Sakai H."/>
            <person name="Sato Y."/>
            <person name="Wilson G."/>
            <person name="Kumar K."/>
            <person name="McCouch S."/>
            <person name="Juretic N."/>
            <person name="Hoen D."/>
            <person name="Wright S."/>
            <person name="Bruskiewich R."/>
            <person name="Bureau T."/>
            <person name="Miyao A."/>
            <person name="Hirochika H."/>
            <person name="Nishikawa T."/>
            <person name="Kadowaki K."/>
            <person name="Sugiura M."/>
            <person name="Burr B."/>
            <person name="Sasaki T."/>
        </authorList>
    </citation>
    <scope>NUCLEOTIDE SEQUENCE [LARGE SCALE GENOMIC DNA]</scope>
    <source>
        <strain evidence="2">cv. Nipponbare</strain>
    </source>
</reference>
<dbReference type="OMA" id="INDEENW"/>
<dbReference type="STRING" id="39947.A0A0P0W0M6"/>
<name>A0A0P0W0M6_ORYSJ</name>
<dbReference type="PANTHER" id="PTHR37251:SF1">
    <property type="entry name" value="MITOCHONDRIAL IMPORT RECEPTOR SUBUNIT TOM5 HOMOLOG"/>
    <property type="match status" value="1"/>
</dbReference>
<organism evidence="1 2">
    <name type="scientific">Oryza sativa subsp. japonica</name>
    <name type="common">Rice</name>
    <dbReference type="NCBI Taxonomy" id="39947"/>
    <lineage>
        <taxon>Eukaryota</taxon>
        <taxon>Viridiplantae</taxon>
        <taxon>Streptophyta</taxon>
        <taxon>Embryophyta</taxon>
        <taxon>Tracheophyta</taxon>
        <taxon>Spermatophyta</taxon>
        <taxon>Magnoliopsida</taxon>
        <taxon>Liliopsida</taxon>
        <taxon>Poales</taxon>
        <taxon>Poaceae</taxon>
        <taxon>BOP clade</taxon>
        <taxon>Oryzoideae</taxon>
        <taxon>Oryzeae</taxon>
        <taxon>Oryzinae</taxon>
        <taxon>Oryza</taxon>
        <taxon>Oryza sativa</taxon>
    </lineage>
</organism>
<sequence length="52" mass="5874">MASAVLEMLKNLWESQVTDEENRAFNYRILKAVGLFAGSIAVMHNFGELMNI</sequence>
<dbReference type="FunCoup" id="A0A0P0W0M6">
    <property type="interactions" value="8"/>
</dbReference>
<dbReference type="Proteomes" id="UP000059680">
    <property type="component" value="Chromosome 3"/>
</dbReference>
<evidence type="ECO:0000313" key="1">
    <source>
        <dbReference type="EMBL" id="BAS85210.1"/>
    </source>
</evidence>
<reference evidence="1 2" key="2">
    <citation type="journal article" date="2013" name="Plant Cell Physiol.">
        <title>Rice Annotation Project Database (RAP-DB): an integrative and interactive database for rice genomics.</title>
        <authorList>
            <person name="Sakai H."/>
            <person name="Lee S.S."/>
            <person name="Tanaka T."/>
            <person name="Numa H."/>
            <person name="Kim J."/>
            <person name="Kawahara Y."/>
            <person name="Wakimoto H."/>
            <person name="Yang C.C."/>
            <person name="Iwamoto M."/>
            <person name="Abe T."/>
            <person name="Yamada Y."/>
            <person name="Muto A."/>
            <person name="Inokuchi H."/>
            <person name="Ikemura T."/>
            <person name="Matsumoto T."/>
            <person name="Sasaki T."/>
            <person name="Itoh T."/>
        </authorList>
    </citation>
    <scope>NUCLEOTIDE SEQUENCE [LARGE SCALE GENOMIC DNA]</scope>
    <source>
        <strain evidence="2">cv. Nipponbare</strain>
    </source>
</reference>
<accession>A0A0P0W0M6</accession>
<proteinExistence type="predicted"/>